<keyword evidence="1" id="KW-0862">Zinc</keyword>
<dbReference type="Proteomes" id="UP000053328">
    <property type="component" value="Unassembled WGS sequence"/>
</dbReference>
<reference evidence="4 5" key="1">
    <citation type="submission" date="2015-01" db="EMBL/GenBank/DDBJ databases">
        <title>The Genome Sequence of Exophiala spinifera CBS89968.</title>
        <authorList>
            <consortium name="The Broad Institute Genomics Platform"/>
            <person name="Cuomo C."/>
            <person name="de Hoog S."/>
            <person name="Gorbushina A."/>
            <person name="Stielow B."/>
            <person name="Teixiera M."/>
            <person name="Abouelleil A."/>
            <person name="Chapman S.B."/>
            <person name="Priest M."/>
            <person name="Young S.K."/>
            <person name="Wortman J."/>
            <person name="Nusbaum C."/>
            <person name="Birren B."/>
        </authorList>
    </citation>
    <scope>NUCLEOTIDE SEQUENCE [LARGE SCALE GENOMIC DNA]</scope>
    <source>
        <strain evidence="4 5">CBS 89968</strain>
    </source>
</reference>
<dbReference type="HOGENOM" id="CLU_510003_0_0_1"/>
<dbReference type="InterPro" id="IPR001841">
    <property type="entry name" value="Znf_RING"/>
</dbReference>
<feature type="region of interest" description="Disordered" evidence="2">
    <location>
        <begin position="482"/>
        <end position="536"/>
    </location>
</feature>
<feature type="compositionally biased region" description="Gly residues" evidence="2">
    <location>
        <begin position="501"/>
        <end position="510"/>
    </location>
</feature>
<dbReference type="GO" id="GO:0008270">
    <property type="term" value="F:zinc ion binding"/>
    <property type="evidence" value="ECO:0007669"/>
    <property type="project" value="UniProtKB-KW"/>
</dbReference>
<evidence type="ECO:0000256" key="2">
    <source>
        <dbReference type="SAM" id="MobiDB-lite"/>
    </source>
</evidence>
<dbReference type="InterPro" id="IPR013083">
    <property type="entry name" value="Znf_RING/FYVE/PHD"/>
</dbReference>
<evidence type="ECO:0000313" key="5">
    <source>
        <dbReference type="Proteomes" id="UP000053328"/>
    </source>
</evidence>
<dbReference type="OrthoDB" id="1681166at2759"/>
<sequence>MSLFTQNAEALFPQLPSVITIDGYYIDKSGETDWTWFQKQTPMNGDDEGYELCRGIQNTRSLLDLLYRFADDRQPPPSKGYIAPGGQLTEDVRGNEALSHMFRHRVDLCQVLHSSNLLDTPTSQELTKTMQNGISEAEKAEFRLLQGLPQPHKEFHWLAEFERSLQECAYALFEAYRIARKHLSPSITKATRFVEKMYALVPPMTRLLVDLLLAEDAFEEAHARTHICDIKIEKRVKLTVDVPMNVAVMASQREQVRFHMGLLKQHAARYSTKIRDLYAYRYLVEWGHGRPWKQMYLVVDDTSGAGGVPKHIVDEFLIFATCTSPLASKMFNVRPMAFSDIDKEDICSICQEEYQVNDMVIELRHCRHRMHPDCVIEFWDNLHHYDNRCPMCRGQNPSIRELFPYFKAETKDVCYHADAEASHLATWLDRTIRHRLRRDLPTNCWEADLRRYFSTREVEAWLAGESFEQRLMSEDFFPQRRVEWDESSATTDGEEDEGYGGDENGNGNGYEGAQEEDEQRRDGDNGDEADSKDKDN</sequence>
<dbReference type="VEuPathDB" id="FungiDB:PV08_11360"/>
<feature type="domain" description="RING-type" evidence="3">
    <location>
        <begin position="347"/>
        <end position="393"/>
    </location>
</feature>
<dbReference type="AlphaFoldDB" id="A0A0D2AUJ5"/>
<keyword evidence="5" id="KW-1185">Reference proteome</keyword>
<dbReference type="Gene3D" id="3.30.40.10">
    <property type="entry name" value="Zinc/RING finger domain, C3HC4 (zinc finger)"/>
    <property type="match status" value="1"/>
</dbReference>
<dbReference type="SMART" id="SM00184">
    <property type="entry name" value="RING"/>
    <property type="match status" value="1"/>
</dbReference>
<dbReference type="GeneID" id="27338443"/>
<dbReference type="PROSITE" id="PS50089">
    <property type="entry name" value="ZF_RING_2"/>
    <property type="match status" value="1"/>
</dbReference>
<proteinExistence type="predicted"/>
<gene>
    <name evidence="4" type="ORF">PV08_11360</name>
</gene>
<organism evidence="4 5">
    <name type="scientific">Exophiala spinifera</name>
    <dbReference type="NCBI Taxonomy" id="91928"/>
    <lineage>
        <taxon>Eukaryota</taxon>
        <taxon>Fungi</taxon>
        <taxon>Dikarya</taxon>
        <taxon>Ascomycota</taxon>
        <taxon>Pezizomycotina</taxon>
        <taxon>Eurotiomycetes</taxon>
        <taxon>Chaetothyriomycetidae</taxon>
        <taxon>Chaetothyriales</taxon>
        <taxon>Herpotrichiellaceae</taxon>
        <taxon>Exophiala</taxon>
    </lineage>
</organism>
<evidence type="ECO:0000259" key="3">
    <source>
        <dbReference type="PROSITE" id="PS50089"/>
    </source>
</evidence>
<dbReference type="Pfam" id="PF13639">
    <property type="entry name" value="zf-RING_2"/>
    <property type="match status" value="1"/>
</dbReference>
<accession>A0A0D2AUJ5</accession>
<feature type="compositionally biased region" description="Basic and acidic residues" evidence="2">
    <location>
        <begin position="518"/>
        <end position="536"/>
    </location>
</feature>
<keyword evidence="1" id="KW-0863">Zinc-finger</keyword>
<evidence type="ECO:0000256" key="1">
    <source>
        <dbReference type="PROSITE-ProRule" id="PRU00175"/>
    </source>
</evidence>
<keyword evidence="1" id="KW-0479">Metal-binding</keyword>
<protein>
    <recommendedName>
        <fullName evidence="3">RING-type domain-containing protein</fullName>
    </recommendedName>
</protein>
<dbReference type="STRING" id="91928.A0A0D2AUJ5"/>
<dbReference type="EMBL" id="KN847500">
    <property type="protein sequence ID" value="KIW10398.1"/>
    <property type="molecule type" value="Genomic_DNA"/>
</dbReference>
<evidence type="ECO:0000313" key="4">
    <source>
        <dbReference type="EMBL" id="KIW10398.1"/>
    </source>
</evidence>
<dbReference type="RefSeq" id="XP_016230614.1">
    <property type="nucleotide sequence ID" value="XM_016385670.1"/>
</dbReference>
<dbReference type="SUPFAM" id="SSF57850">
    <property type="entry name" value="RING/U-box"/>
    <property type="match status" value="1"/>
</dbReference>
<name>A0A0D2AUJ5_9EURO</name>